<evidence type="ECO:0000313" key="2">
    <source>
        <dbReference type="EMBL" id="BDR92139.1"/>
    </source>
</evidence>
<dbReference type="PANTHER" id="PTHR42930">
    <property type="entry name" value="PHOSPHATE-SPECIFIC TRANSPORT SYSTEM ACCESSORY PROTEIN PHOU"/>
    <property type="match status" value="1"/>
</dbReference>
<dbReference type="SMART" id="SM00966">
    <property type="entry name" value="SpoVT_AbrB"/>
    <property type="match status" value="1"/>
</dbReference>
<feature type="domain" description="SpoVT-AbrB" evidence="1">
    <location>
        <begin position="15"/>
        <end position="61"/>
    </location>
</feature>
<dbReference type="Pfam" id="PF01895">
    <property type="entry name" value="PhoU"/>
    <property type="match status" value="1"/>
</dbReference>
<dbReference type="EMBL" id="AP026830">
    <property type="protein sequence ID" value="BDR92139.1"/>
    <property type="molecule type" value="Genomic_DNA"/>
</dbReference>
<dbReference type="InterPro" id="IPR007159">
    <property type="entry name" value="SpoVT-AbrB_dom"/>
</dbReference>
<dbReference type="RefSeq" id="WP_054843094.1">
    <property type="nucleotide sequence ID" value="NZ_AP026830.1"/>
</dbReference>
<dbReference type="Proteomes" id="UP001060771">
    <property type="component" value="Chromosome"/>
</dbReference>
<dbReference type="SUPFAM" id="SSF109755">
    <property type="entry name" value="PhoU-like"/>
    <property type="match status" value="1"/>
</dbReference>
<reference evidence="3" key="1">
    <citation type="submission" date="2022-09" db="EMBL/GenBank/DDBJ databases">
        <title>Complete genome sequence of Vulcanisaeta souniana.</title>
        <authorList>
            <person name="Kato S."/>
            <person name="Itoh T."/>
            <person name="Ohkuma M."/>
        </authorList>
    </citation>
    <scope>NUCLEOTIDE SEQUENCE [LARGE SCALE GENOMIC DNA]</scope>
    <source>
        <strain evidence="3">JCM 11219</strain>
    </source>
</reference>
<dbReference type="InterPro" id="IPR038078">
    <property type="entry name" value="PhoU-like_sf"/>
</dbReference>
<dbReference type="Pfam" id="PF04014">
    <property type="entry name" value="MazE_antitoxin"/>
    <property type="match status" value="1"/>
</dbReference>
<sequence>MSIVKFEPETRRVQLTGGATLIVSLPKEWTRQVDLKPGDEVLVIPQPDLSLLIVPKKMVKAPLLESSINVTQDVSNMDHLERVLLAHYLSGYDLFKLNFDISTLNLKKQVKDVVRRKLTGVEIIEEGRNTLVIQNLVNVPDINIKDIIIKLVKTVVGMIDDLKVPVENGDGSIAMDIIERDNEVDKFYWLLNRQLKRVLVSKHALSLSGIQDPRSIIEYAIINKSLERAADHAVKIAREIVNLENKYVLLIPQDLRQSFSDLLTKDSAIMNNIGKVMMERLDTKEVNYIIDTVKYEIRTTTDSLGSSLANYNLTTQAAASAKLILDSIYRIAEYASDVGEALLNLAIEQFS</sequence>
<dbReference type="Gene3D" id="1.20.58.220">
    <property type="entry name" value="Phosphate transport system protein phou homolog 2, domain 2"/>
    <property type="match status" value="1"/>
</dbReference>
<dbReference type="PANTHER" id="PTHR42930:SF2">
    <property type="entry name" value="PHOU DOMAIN-CONTAINING PROTEIN"/>
    <property type="match status" value="1"/>
</dbReference>
<organism evidence="2 3">
    <name type="scientific">Vulcanisaeta souniana JCM 11219</name>
    <dbReference type="NCBI Taxonomy" id="1293586"/>
    <lineage>
        <taxon>Archaea</taxon>
        <taxon>Thermoproteota</taxon>
        <taxon>Thermoprotei</taxon>
        <taxon>Thermoproteales</taxon>
        <taxon>Thermoproteaceae</taxon>
        <taxon>Vulcanisaeta</taxon>
    </lineage>
</organism>
<dbReference type="InterPro" id="IPR028366">
    <property type="entry name" value="PhoU"/>
</dbReference>
<evidence type="ECO:0000313" key="3">
    <source>
        <dbReference type="Proteomes" id="UP001060771"/>
    </source>
</evidence>
<protein>
    <recommendedName>
        <fullName evidence="1">SpoVT-AbrB domain-containing protein</fullName>
    </recommendedName>
</protein>
<proteinExistence type="predicted"/>
<dbReference type="GeneID" id="76206777"/>
<gene>
    <name evidence="2" type="ORF">Vsou_12320</name>
</gene>
<accession>A0ABN6SRS8</accession>
<name>A0ABN6SRS8_9CREN</name>
<evidence type="ECO:0000259" key="1">
    <source>
        <dbReference type="SMART" id="SM00966"/>
    </source>
</evidence>
<keyword evidence="3" id="KW-1185">Reference proteome</keyword>
<dbReference type="InterPro" id="IPR026022">
    <property type="entry name" value="PhoU_dom"/>
</dbReference>